<evidence type="ECO:0000313" key="1">
    <source>
        <dbReference type="EMBL" id="JAH22186.1"/>
    </source>
</evidence>
<dbReference type="AlphaFoldDB" id="A0A0E9QZ10"/>
<accession>A0A0E9QZ10</accession>
<reference evidence="1" key="2">
    <citation type="journal article" date="2015" name="Fish Shellfish Immunol.">
        <title>Early steps in the European eel (Anguilla anguilla)-Vibrio vulnificus interaction in the gills: Role of the RtxA13 toxin.</title>
        <authorList>
            <person name="Callol A."/>
            <person name="Pajuelo D."/>
            <person name="Ebbesson L."/>
            <person name="Teles M."/>
            <person name="MacKenzie S."/>
            <person name="Amaro C."/>
        </authorList>
    </citation>
    <scope>NUCLEOTIDE SEQUENCE</scope>
</reference>
<sequence length="36" mass="4400">MLRPWIYADKPLYSTQIKNSLAISYARILHIYKLYR</sequence>
<proteinExistence type="predicted"/>
<protein>
    <submittedName>
        <fullName evidence="1">Uncharacterized protein</fullName>
    </submittedName>
</protein>
<reference evidence="1" key="1">
    <citation type="submission" date="2014-11" db="EMBL/GenBank/DDBJ databases">
        <authorList>
            <person name="Amaro Gonzalez C."/>
        </authorList>
    </citation>
    <scope>NUCLEOTIDE SEQUENCE</scope>
</reference>
<name>A0A0E9QZ10_ANGAN</name>
<dbReference type="EMBL" id="GBXM01086391">
    <property type="protein sequence ID" value="JAH22186.1"/>
    <property type="molecule type" value="Transcribed_RNA"/>
</dbReference>
<organism evidence="1">
    <name type="scientific">Anguilla anguilla</name>
    <name type="common">European freshwater eel</name>
    <name type="synonym">Muraena anguilla</name>
    <dbReference type="NCBI Taxonomy" id="7936"/>
    <lineage>
        <taxon>Eukaryota</taxon>
        <taxon>Metazoa</taxon>
        <taxon>Chordata</taxon>
        <taxon>Craniata</taxon>
        <taxon>Vertebrata</taxon>
        <taxon>Euteleostomi</taxon>
        <taxon>Actinopterygii</taxon>
        <taxon>Neopterygii</taxon>
        <taxon>Teleostei</taxon>
        <taxon>Anguilliformes</taxon>
        <taxon>Anguillidae</taxon>
        <taxon>Anguilla</taxon>
    </lineage>
</organism>